<feature type="transmembrane region" description="Helical" evidence="1">
    <location>
        <begin position="162"/>
        <end position="183"/>
    </location>
</feature>
<evidence type="ECO:0000313" key="2">
    <source>
        <dbReference type="EMBL" id="KAB0681915.1"/>
    </source>
</evidence>
<dbReference type="PANTHER" id="PTHR37314">
    <property type="entry name" value="SLR0142 PROTEIN"/>
    <property type="match status" value="1"/>
</dbReference>
<name>A0A7V7PS91_9HYPH</name>
<proteinExistence type="predicted"/>
<feature type="transmembrane region" description="Helical" evidence="1">
    <location>
        <begin position="189"/>
        <end position="209"/>
    </location>
</feature>
<sequence length="226" mass="22975">MTRYRKRFWALAAFLAALAGYVDAIGFLKLGGLFVSFMSGNSTRLAVALGLRSPEVVVAGGLITAFLGGVIAGSLVAAIAGAIRKPAVLVLTTCLLAGAAAFDGSPGDFRVTALMAAAMGCANCVFQRDGEVSVGVTYITGTLVKLGQHLAAVLLGRDRLGWVPYLLLWSGLVTGAVGGAKLYTLTGAAALWIAAVVAGLLAVVAWLLGPAQPIKSVASGQLADRT</sequence>
<evidence type="ECO:0000313" key="3">
    <source>
        <dbReference type="Proteomes" id="UP000432089"/>
    </source>
</evidence>
<evidence type="ECO:0000256" key="1">
    <source>
        <dbReference type="SAM" id="Phobius"/>
    </source>
</evidence>
<dbReference type="AlphaFoldDB" id="A0A7V7PS91"/>
<dbReference type="EMBL" id="VZDO01000002">
    <property type="protein sequence ID" value="KAB0681915.1"/>
    <property type="molecule type" value="Genomic_DNA"/>
</dbReference>
<dbReference type="Proteomes" id="UP000432089">
    <property type="component" value="Unassembled WGS sequence"/>
</dbReference>
<keyword evidence="1" id="KW-0472">Membrane</keyword>
<reference evidence="2 3" key="1">
    <citation type="submission" date="2019-09" db="EMBL/GenBank/DDBJ databases">
        <title>YIM 132180 draft genome.</title>
        <authorList>
            <person name="Zhang K."/>
        </authorList>
    </citation>
    <scope>NUCLEOTIDE SEQUENCE [LARGE SCALE GENOMIC DNA]</scope>
    <source>
        <strain evidence="2 3">YIM 132180</strain>
    </source>
</reference>
<keyword evidence="1" id="KW-0812">Transmembrane</keyword>
<dbReference type="Pfam" id="PF06912">
    <property type="entry name" value="DUF1275"/>
    <property type="match status" value="1"/>
</dbReference>
<dbReference type="PANTHER" id="PTHR37314:SF4">
    <property type="entry name" value="UPF0700 TRANSMEMBRANE PROTEIN YOAK"/>
    <property type="match status" value="1"/>
</dbReference>
<comment type="caution">
    <text evidence="2">The sequence shown here is derived from an EMBL/GenBank/DDBJ whole genome shotgun (WGS) entry which is preliminary data.</text>
</comment>
<feature type="transmembrane region" description="Helical" evidence="1">
    <location>
        <begin position="87"/>
        <end position="105"/>
    </location>
</feature>
<keyword evidence="1" id="KW-1133">Transmembrane helix</keyword>
<organism evidence="2 3">
    <name type="scientific">Plantimonas leprariae</name>
    <dbReference type="NCBI Taxonomy" id="2615207"/>
    <lineage>
        <taxon>Bacteria</taxon>
        <taxon>Pseudomonadati</taxon>
        <taxon>Pseudomonadota</taxon>
        <taxon>Alphaproteobacteria</taxon>
        <taxon>Hyphomicrobiales</taxon>
        <taxon>Aurantimonadaceae</taxon>
        <taxon>Plantimonas</taxon>
    </lineage>
</organism>
<dbReference type="InterPro" id="IPR010699">
    <property type="entry name" value="DUF1275"/>
</dbReference>
<keyword evidence="3" id="KW-1185">Reference proteome</keyword>
<gene>
    <name evidence="2" type="ORF">F6X38_03600</name>
</gene>
<accession>A0A7V7PS91</accession>
<feature type="transmembrane region" description="Helical" evidence="1">
    <location>
        <begin position="56"/>
        <end position="80"/>
    </location>
</feature>
<protein>
    <submittedName>
        <fullName evidence="2">DUF1275 domain-containing protein</fullName>
    </submittedName>
</protein>